<dbReference type="Proteomes" id="UP001595962">
    <property type="component" value="Unassembled WGS sequence"/>
</dbReference>
<dbReference type="Pfam" id="PF13188">
    <property type="entry name" value="PAS_8"/>
    <property type="match status" value="1"/>
</dbReference>
<dbReference type="SMART" id="SM00091">
    <property type="entry name" value="PAS"/>
    <property type="match status" value="4"/>
</dbReference>
<dbReference type="SUPFAM" id="SSF55073">
    <property type="entry name" value="Nucleotide cyclase"/>
    <property type="match status" value="1"/>
</dbReference>
<keyword evidence="1" id="KW-0812">Transmembrane</keyword>
<proteinExistence type="predicted"/>
<dbReference type="InterPro" id="IPR003018">
    <property type="entry name" value="GAF"/>
</dbReference>
<dbReference type="InterPro" id="IPR035965">
    <property type="entry name" value="PAS-like_dom_sf"/>
</dbReference>
<dbReference type="Pfam" id="PF00990">
    <property type="entry name" value="GGDEF"/>
    <property type="match status" value="1"/>
</dbReference>
<dbReference type="Pfam" id="PF01590">
    <property type="entry name" value="GAF"/>
    <property type="match status" value="1"/>
</dbReference>
<feature type="domain" description="GGDEF" evidence="5">
    <location>
        <begin position="1113"/>
        <end position="1247"/>
    </location>
</feature>
<dbReference type="SMART" id="SM00267">
    <property type="entry name" value="GGDEF"/>
    <property type="match status" value="1"/>
</dbReference>
<evidence type="ECO:0000259" key="3">
    <source>
        <dbReference type="PROSITE" id="PS50113"/>
    </source>
</evidence>
<dbReference type="SUPFAM" id="SSF55785">
    <property type="entry name" value="PYP-like sensor domain (PAS domain)"/>
    <property type="match status" value="4"/>
</dbReference>
<evidence type="ECO:0000259" key="2">
    <source>
        <dbReference type="PROSITE" id="PS50112"/>
    </source>
</evidence>
<name>A0ABV9JQ21_9GAMM</name>
<dbReference type="CDD" id="cd01948">
    <property type="entry name" value="EAL"/>
    <property type="match status" value="1"/>
</dbReference>
<dbReference type="PROSITE" id="PS50883">
    <property type="entry name" value="EAL"/>
    <property type="match status" value="1"/>
</dbReference>
<dbReference type="InterPro" id="IPR013655">
    <property type="entry name" value="PAS_fold_3"/>
</dbReference>
<dbReference type="InterPro" id="IPR029787">
    <property type="entry name" value="Nucleotide_cyclase"/>
</dbReference>
<dbReference type="InterPro" id="IPR000014">
    <property type="entry name" value="PAS"/>
</dbReference>
<dbReference type="Gene3D" id="3.30.70.270">
    <property type="match status" value="1"/>
</dbReference>
<dbReference type="SUPFAM" id="SSF141868">
    <property type="entry name" value="EAL domain-like"/>
    <property type="match status" value="1"/>
</dbReference>
<evidence type="ECO:0000313" key="7">
    <source>
        <dbReference type="Proteomes" id="UP001595962"/>
    </source>
</evidence>
<dbReference type="PROSITE" id="PS50113">
    <property type="entry name" value="PAC"/>
    <property type="match status" value="2"/>
</dbReference>
<evidence type="ECO:0000313" key="6">
    <source>
        <dbReference type="EMBL" id="MFC4656364.1"/>
    </source>
</evidence>
<feature type="domain" description="PAS" evidence="2">
    <location>
        <begin position="529"/>
        <end position="603"/>
    </location>
</feature>
<feature type="domain" description="PAS" evidence="2">
    <location>
        <begin position="658"/>
        <end position="704"/>
    </location>
</feature>
<feature type="transmembrane region" description="Helical" evidence="1">
    <location>
        <begin position="39"/>
        <end position="65"/>
    </location>
</feature>
<dbReference type="PROSITE" id="PS50112">
    <property type="entry name" value="PAS"/>
    <property type="match status" value="3"/>
</dbReference>
<dbReference type="Pfam" id="PF13426">
    <property type="entry name" value="PAS_9"/>
    <property type="match status" value="2"/>
</dbReference>
<dbReference type="PANTHER" id="PTHR44757">
    <property type="entry name" value="DIGUANYLATE CYCLASE DGCP"/>
    <property type="match status" value="1"/>
</dbReference>
<keyword evidence="7" id="KW-1185">Reference proteome</keyword>
<dbReference type="EMBL" id="JBHSGB010000014">
    <property type="protein sequence ID" value="MFC4656364.1"/>
    <property type="molecule type" value="Genomic_DNA"/>
</dbReference>
<sequence length="1515" mass="170199">MSKAAFPLSALRIVVLYSLFSLLWIFGSDRVLHLMVADPWLVSVLSTLKGSAFVLFSATLLYLMLTSWRKQQFYDDPVSTRMKQWRLLGLVIAFLLALPSLAVMTKMMYSSQLKSQAYADLHTINEIKKQQLEQWLAERRYDISGVAKDNAFREQLSRMAQDQDASQNIRLRLTGLIASHAFSYIRLYNQQEQLLLEIGQLSVSQQATDWSGQLPALTCFTQSQQEFCSLNWRLQLAAGQQLYKLELVADASQFLFPVLQTWPVSSPTAEVLLVKSSEAAVQFLNPLRHSRARLAEQFSLDQDILTAKALRQRQSGAVETQDYRGAAVLGAYAPVANTDWMLVTKVDTAEVLAPIDTLLLWLALVAGSLLLLLVLLVLFYWRELMQNHQLELQSRQQQQDKQLRAFFDLPFLGMAVLHRVHQPFLQVNQRLGDILGYSQDELLALSLWDLLAEEQRSALPMDQLREGQPLNVDVTLKHSSGRLRVIRLMIQKQQAAGQHDWILASFDDVTEKRQLYADLSRSNLQLQNSAQQLDSILNASSAVLHRIELDGLGCATTWVSANVSRVLGFEPQACLSDGWWEQQVHPDDLPLATQALQQTLEHGYYSHEYRFFAADGSLKYIRDDLRLLPPGRDGQQLVLGAMLDVTELAQSQRQQQITVNRLQTLFNTMSEGLILYDQHAGLLDCNPAAERILGRGKEQLISENQQGDQWRFIDEEGMEVPTGLLPSRLVLTTGASVRDRVLGFSTGDSVRWLSSNAEPLLEHGELKGALVTIEDISLSIHHRKELQQRARVMAQQADLASSLLQHSDWLSLLQQSLPQLGQTLEADAIYLYQNKSSELSEQLALWQQDQTYRFPRFQLGAKDNLARSYLTVHFAAGQTIAGQVELLPELIRPLWAKVGVSAIALVPVMLDGSWWGVLGVESRAADRHWNTVEMDALKMLATALGAAIKRQRFESSLRQAGAVFESTREGIMITDANNKIIQVNQSLLRMLGYQEDEVLGQSPAMFASGRHDAEFYQQMWRELQDKGYWQGEVWNRRKNGEVYPELLSISTIRDTQQALSHYVAVFADITQLKASEQELEYLAHHDVLTGLPNRLLMNSRLQNAVQQASRDQQQFAVLMLDLDRFKYINDSFGHTSGDDLLKLVSSTLSQRLRSTDTVARFGGDEFIILLERLNQAEDAARFASELIQLLSQPWVLGNDVEVRIGASIGISLFPDHGSDGAMLISHADAALYRAKEQGRGRFAYYSDDLTRYARERIDLEGRLRAALKAGQFRVYYQPQVELSTGQIVGAEALIRWQDPVEGLIPPGRFIPIAEDTGLIGPIGDWVLAETCRQGAQWLDAGLAPVKLAVNLSSHQFTQGNISERTAEILQQSGFPAELLELELTESAIMERELEASVLLTGLHQMGVNLAIDDFGTGYSSFAYLQRYRLDVLKIDKSFMDDVEFNPESRAIVSAIISMAHIMGLKALAEGVERASQVEFLLEQGCDYYQGYFCSKPVPAAEFAALLAAAKTEQPA</sequence>
<dbReference type="CDD" id="cd00130">
    <property type="entry name" value="PAS"/>
    <property type="match status" value="2"/>
</dbReference>
<feature type="domain" description="PAC" evidence="3">
    <location>
        <begin position="1029"/>
        <end position="1081"/>
    </location>
</feature>
<dbReference type="SMART" id="SM00065">
    <property type="entry name" value="GAF"/>
    <property type="match status" value="1"/>
</dbReference>
<feature type="domain" description="PAS" evidence="2">
    <location>
        <begin position="956"/>
        <end position="1002"/>
    </location>
</feature>
<reference evidence="7" key="1">
    <citation type="journal article" date="2019" name="Int. J. Syst. Evol. Microbiol.">
        <title>The Global Catalogue of Microorganisms (GCM) 10K type strain sequencing project: providing services to taxonomists for standard genome sequencing and annotation.</title>
        <authorList>
            <consortium name="The Broad Institute Genomics Platform"/>
            <consortium name="The Broad Institute Genome Sequencing Center for Infectious Disease"/>
            <person name="Wu L."/>
            <person name="Ma J."/>
        </authorList>
    </citation>
    <scope>NUCLEOTIDE SEQUENCE [LARGE SCALE GENOMIC DNA]</scope>
    <source>
        <strain evidence="7">DT28</strain>
    </source>
</reference>
<feature type="domain" description="PAC" evidence="3">
    <location>
        <begin position="605"/>
        <end position="657"/>
    </location>
</feature>
<dbReference type="InterPro" id="IPR043128">
    <property type="entry name" value="Rev_trsase/Diguanyl_cyclase"/>
</dbReference>
<keyword evidence="1" id="KW-1133">Transmembrane helix</keyword>
<dbReference type="SUPFAM" id="SSF55781">
    <property type="entry name" value="GAF domain-like"/>
    <property type="match status" value="1"/>
</dbReference>
<dbReference type="PROSITE" id="PS50887">
    <property type="entry name" value="GGDEF"/>
    <property type="match status" value="1"/>
</dbReference>
<dbReference type="InterPro" id="IPR029016">
    <property type="entry name" value="GAF-like_dom_sf"/>
</dbReference>
<protein>
    <submittedName>
        <fullName evidence="6">EAL domain-containing protein</fullName>
    </submittedName>
</protein>
<comment type="caution">
    <text evidence="6">The sequence shown here is derived from an EMBL/GenBank/DDBJ whole genome shotgun (WGS) entry which is preliminary data.</text>
</comment>
<dbReference type="Pfam" id="PF08447">
    <property type="entry name" value="PAS_3"/>
    <property type="match status" value="1"/>
</dbReference>
<organism evidence="6 7">
    <name type="scientific">Rheinheimera marina</name>
    <dbReference type="NCBI Taxonomy" id="1774958"/>
    <lineage>
        <taxon>Bacteria</taxon>
        <taxon>Pseudomonadati</taxon>
        <taxon>Pseudomonadota</taxon>
        <taxon>Gammaproteobacteria</taxon>
        <taxon>Chromatiales</taxon>
        <taxon>Chromatiaceae</taxon>
        <taxon>Rheinheimera</taxon>
    </lineage>
</organism>
<feature type="transmembrane region" description="Helical" evidence="1">
    <location>
        <begin position="9"/>
        <end position="27"/>
    </location>
</feature>
<dbReference type="SMART" id="SM00086">
    <property type="entry name" value="PAC"/>
    <property type="match status" value="4"/>
</dbReference>
<dbReference type="CDD" id="cd01949">
    <property type="entry name" value="GGDEF"/>
    <property type="match status" value="1"/>
</dbReference>
<dbReference type="RefSeq" id="WP_377335355.1">
    <property type="nucleotide sequence ID" value="NZ_JBHSGB010000014.1"/>
</dbReference>
<feature type="transmembrane region" description="Helical" evidence="1">
    <location>
        <begin position="85"/>
        <end position="104"/>
    </location>
</feature>
<dbReference type="Gene3D" id="3.30.450.20">
    <property type="entry name" value="PAS domain"/>
    <property type="match status" value="5"/>
</dbReference>
<dbReference type="InterPro" id="IPR052155">
    <property type="entry name" value="Biofilm_reg_signaling"/>
</dbReference>
<evidence type="ECO:0000256" key="1">
    <source>
        <dbReference type="SAM" id="Phobius"/>
    </source>
</evidence>
<dbReference type="SMART" id="SM00052">
    <property type="entry name" value="EAL"/>
    <property type="match status" value="1"/>
</dbReference>
<gene>
    <name evidence="6" type="ORF">ACFO3I_15210</name>
</gene>
<accession>A0ABV9JQ21</accession>
<dbReference type="CDD" id="cd18774">
    <property type="entry name" value="PDC2_HK_sensor"/>
    <property type="match status" value="1"/>
</dbReference>
<keyword evidence="1" id="KW-0472">Membrane</keyword>
<evidence type="ECO:0000259" key="4">
    <source>
        <dbReference type="PROSITE" id="PS50883"/>
    </source>
</evidence>
<dbReference type="InterPro" id="IPR035919">
    <property type="entry name" value="EAL_sf"/>
</dbReference>
<dbReference type="NCBIfam" id="TIGR00229">
    <property type="entry name" value="sensory_box"/>
    <property type="match status" value="3"/>
</dbReference>
<dbReference type="Gene3D" id="3.30.450.40">
    <property type="match status" value="1"/>
</dbReference>
<dbReference type="InterPro" id="IPR001610">
    <property type="entry name" value="PAC"/>
</dbReference>
<dbReference type="Pfam" id="PF00563">
    <property type="entry name" value="EAL"/>
    <property type="match status" value="1"/>
</dbReference>
<feature type="domain" description="EAL" evidence="4">
    <location>
        <begin position="1256"/>
        <end position="1510"/>
    </location>
</feature>
<dbReference type="PANTHER" id="PTHR44757:SF2">
    <property type="entry name" value="BIOFILM ARCHITECTURE MAINTENANCE PROTEIN MBAA"/>
    <property type="match status" value="1"/>
</dbReference>
<dbReference type="Gene3D" id="3.20.20.450">
    <property type="entry name" value="EAL domain"/>
    <property type="match status" value="1"/>
</dbReference>
<dbReference type="InterPro" id="IPR000700">
    <property type="entry name" value="PAS-assoc_C"/>
</dbReference>
<feature type="transmembrane region" description="Helical" evidence="1">
    <location>
        <begin position="402"/>
        <end position="420"/>
    </location>
</feature>
<dbReference type="InterPro" id="IPR001633">
    <property type="entry name" value="EAL_dom"/>
</dbReference>
<evidence type="ECO:0000259" key="5">
    <source>
        <dbReference type="PROSITE" id="PS50887"/>
    </source>
</evidence>
<dbReference type="NCBIfam" id="TIGR00254">
    <property type="entry name" value="GGDEF"/>
    <property type="match status" value="1"/>
</dbReference>
<dbReference type="InterPro" id="IPR000160">
    <property type="entry name" value="GGDEF_dom"/>
</dbReference>
<feature type="transmembrane region" description="Helical" evidence="1">
    <location>
        <begin position="358"/>
        <end position="381"/>
    </location>
</feature>